<feature type="compositionally biased region" description="Low complexity" evidence="1">
    <location>
        <begin position="355"/>
        <end position="364"/>
    </location>
</feature>
<feature type="compositionally biased region" description="Polar residues" evidence="1">
    <location>
        <begin position="389"/>
        <end position="405"/>
    </location>
</feature>
<protein>
    <submittedName>
        <fullName evidence="3">Phorbol-ester/DAG-type domain-containing protein</fullName>
    </submittedName>
</protein>
<feature type="compositionally biased region" description="Basic and acidic residues" evidence="1">
    <location>
        <begin position="185"/>
        <end position="198"/>
    </location>
</feature>
<name>A0A1I7TYP1_9PELO</name>
<feature type="region of interest" description="Disordered" evidence="1">
    <location>
        <begin position="169"/>
        <end position="413"/>
    </location>
</feature>
<keyword evidence="2" id="KW-1185">Reference proteome</keyword>
<accession>A0A1I7TYP1</accession>
<evidence type="ECO:0000313" key="2">
    <source>
        <dbReference type="Proteomes" id="UP000095282"/>
    </source>
</evidence>
<evidence type="ECO:0000256" key="1">
    <source>
        <dbReference type="SAM" id="MobiDB-lite"/>
    </source>
</evidence>
<dbReference type="CDD" id="cd15489">
    <property type="entry name" value="PHD_SF"/>
    <property type="match status" value="1"/>
</dbReference>
<feature type="compositionally biased region" description="Basic and acidic residues" evidence="1">
    <location>
        <begin position="283"/>
        <end position="305"/>
    </location>
</feature>
<feature type="compositionally biased region" description="Low complexity" evidence="1">
    <location>
        <begin position="199"/>
        <end position="216"/>
    </location>
</feature>
<dbReference type="Proteomes" id="UP000095282">
    <property type="component" value="Unplaced"/>
</dbReference>
<reference evidence="3" key="1">
    <citation type="submission" date="2016-11" db="UniProtKB">
        <authorList>
            <consortium name="WormBaseParasite"/>
        </authorList>
    </citation>
    <scope>IDENTIFICATION</scope>
</reference>
<feature type="compositionally biased region" description="Polar residues" evidence="1">
    <location>
        <begin position="341"/>
        <end position="354"/>
    </location>
</feature>
<dbReference type="WBParaSite" id="Csp11.Scaffold629.g13119.t1">
    <property type="protein sequence ID" value="Csp11.Scaffold629.g13119.t1"/>
    <property type="gene ID" value="Csp11.Scaffold629.g13119"/>
</dbReference>
<proteinExistence type="predicted"/>
<sequence length="568" mass="64858">MEDRLAVVAQLVGVLARFLLENIMRVTNFFLFNNGEENTAAEEMEIGEFIFKIKTQMEYPDIVDEALDELESADDRHVMMKKLNSYLVHILSFRHTSNSVFFDARRALLNYQRYGNNNNEPSLIEQQAKNNLESVDNYYNSIDIPRHVEPEEPELVSLEKQMAMMLNSSATNAGPPKVIHKKKEEKKSDRSNNERTDASRPSSSRSYQSRPSTSSSHYGNNSEFMPRASNVSSCSSGPSGFENYPKQMSKVSRYPSSSWRQEEEEEFEYSSMEEASDTESPSMEDKRKAEKIRKQFDFTTERNSDNSKSVYQSHEHHQPRATTSIRTDFTSIKLPDGPPQKENSSDSFTDITPASSSSLTGSSSNNIYQQVSERRAPTDSFPKKFLQRPQISTEETHQEPQSQNIVRPKPASKRLDPFAKAFIPNSSRNTASSSHHMLDTRLQSERISLCPSTSQLVEPPYRSILNVYNDNILATPNHFVTSNRSENSPSFCDIEKQSNIVYLLKEEATDKIIGRCAACRDPVYDNHETFQCNRCLHLHHANCSMNNPTRKPLCVLCNKSKREKPNFK</sequence>
<evidence type="ECO:0000313" key="3">
    <source>
        <dbReference type="WBParaSite" id="Csp11.Scaffold629.g13119.t1"/>
    </source>
</evidence>
<feature type="compositionally biased region" description="Polar residues" evidence="1">
    <location>
        <begin position="320"/>
        <end position="330"/>
    </location>
</feature>
<feature type="compositionally biased region" description="Low complexity" evidence="1">
    <location>
        <begin position="229"/>
        <end position="239"/>
    </location>
</feature>
<organism evidence="2 3">
    <name type="scientific">Caenorhabditis tropicalis</name>
    <dbReference type="NCBI Taxonomy" id="1561998"/>
    <lineage>
        <taxon>Eukaryota</taxon>
        <taxon>Metazoa</taxon>
        <taxon>Ecdysozoa</taxon>
        <taxon>Nematoda</taxon>
        <taxon>Chromadorea</taxon>
        <taxon>Rhabditida</taxon>
        <taxon>Rhabditina</taxon>
        <taxon>Rhabditomorpha</taxon>
        <taxon>Rhabditoidea</taxon>
        <taxon>Rhabditidae</taxon>
        <taxon>Peloderinae</taxon>
        <taxon>Caenorhabditis</taxon>
    </lineage>
</organism>
<dbReference type="AlphaFoldDB" id="A0A1I7TYP1"/>